<feature type="transmembrane region" description="Helical" evidence="1">
    <location>
        <begin position="6"/>
        <end position="25"/>
    </location>
</feature>
<gene>
    <name evidence="2" type="ORF">ULVI_13215</name>
</gene>
<evidence type="ECO:0000313" key="3">
    <source>
        <dbReference type="Proteomes" id="UP000077013"/>
    </source>
</evidence>
<keyword evidence="1" id="KW-0812">Transmembrane</keyword>
<dbReference type="AlphaFoldDB" id="A0A167EYT9"/>
<evidence type="ECO:0000313" key="2">
    <source>
        <dbReference type="EMBL" id="OAB76019.1"/>
    </source>
</evidence>
<dbReference type="STRING" id="1763537.ULVI_13215"/>
<keyword evidence="3" id="KW-1185">Reference proteome</keyword>
<reference evidence="2 3" key="1">
    <citation type="submission" date="2016-02" db="EMBL/GenBank/DDBJ databases">
        <title>Ulvibacter sp. LPB0005, isolated from Thais luteostoma.</title>
        <authorList>
            <person name="Shin S.-K."/>
            <person name="Yi H."/>
        </authorList>
    </citation>
    <scope>NUCLEOTIDE SEQUENCE [LARGE SCALE GENOMIC DNA]</scope>
    <source>
        <strain evidence="2 3">LPB0005</strain>
    </source>
</reference>
<comment type="caution">
    <text evidence="2">The sequence shown here is derived from an EMBL/GenBank/DDBJ whole genome shotgun (WGS) entry which is preliminary data.</text>
</comment>
<protein>
    <submittedName>
        <fullName evidence="2">Uncharacterized protein</fullName>
    </submittedName>
</protein>
<dbReference type="EMBL" id="LRXL01000052">
    <property type="protein sequence ID" value="OAB76019.1"/>
    <property type="molecule type" value="Genomic_DNA"/>
</dbReference>
<accession>A0A167EYT9</accession>
<proteinExistence type="predicted"/>
<organism evidence="2 3">
    <name type="scientific">Cochleicola gelatinilyticus</name>
    <dbReference type="NCBI Taxonomy" id="1763537"/>
    <lineage>
        <taxon>Bacteria</taxon>
        <taxon>Pseudomonadati</taxon>
        <taxon>Bacteroidota</taxon>
        <taxon>Flavobacteriia</taxon>
        <taxon>Flavobacteriales</taxon>
        <taxon>Flavobacteriaceae</taxon>
        <taxon>Cochleicola</taxon>
    </lineage>
</organism>
<sequence length="83" mass="9726">MSTNIAIGGIFFITAFLLVWVFRNISETNKKKHQKVTELLYSEITRHREQITIRNLGLNTYDLQKHNLSEALQVQEVNCLYET</sequence>
<dbReference type="RefSeq" id="WP_068593275.1">
    <property type="nucleotide sequence ID" value="NZ_LRXL01000052.1"/>
</dbReference>
<keyword evidence="1" id="KW-0472">Membrane</keyword>
<dbReference type="Proteomes" id="UP000077013">
    <property type="component" value="Unassembled WGS sequence"/>
</dbReference>
<keyword evidence="1" id="KW-1133">Transmembrane helix</keyword>
<evidence type="ECO:0000256" key="1">
    <source>
        <dbReference type="SAM" id="Phobius"/>
    </source>
</evidence>
<name>A0A167EYT9_9FLAO</name>